<evidence type="ECO:0000313" key="3">
    <source>
        <dbReference type="Proteomes" id="UP001177744"/>
    </source>
</evidence>
<proteinExistence type="predicted"/>
<name>A0AA40LSA6_CNENI</name>
<evidence type="ECO:0000313" key="2">
    <source>
        <dbReference type="EMBL" id="KAK1344281.1"/>
    </source>
</evidence>
<feature type="compositionally biased region" description="Basic and acidic residues" evidence="1">
    <location>
        <begin position="40"/>
        <end position="53"/>
    </location>
</feature>
<dbReference type="Gene3D" id="3.30.190.20">
    <property type="match status" value="1"/>
</dbReference>
<accession>A0AA40LSA6</accession>
<reference evidence="2" key="1">
    <citation type="submission" date="2023-06" db="EMBL/GenBank/DDBJ databases">
        <title>Reference genome for the Northern bat (Eptesicus nilssonii), a most northern bat species.</title>
        <authorList>
            <person name="Laine V.N."/>
            <person name="Pulliainen A.T."/>
            <person name="Lilley T.M."/>
        </authorList>
    </citation>
    <scope>NUCLEOTIDE SEQUENCE</scope>
    <source>
        <strain evidence="2">BLF_Eptnil</strain>
        <tissue evidence="2">Kidney</tissue>
    </source>
</reference>
<dbReference type="EMBL" id="JAULJE010000004">
    <property type="protein sequence ID" value="KAK1344281.1"/>
    <property type="molecule type" value="Genomic_DNA"/>
</dbReference>
<keyword evidence="3" id="KW-1185">Reference proteome</keyword>
<comment type="caution">
    <text evidence="2">The sequence shown here is derived from an EMBL/GenBank/DDBJ whole genome shotgun (WGS) entry which is preliminary data.</text>
</comment>
<sequence length="161" mass="17746">MSSKVSRDPLRQAVREVPHRRQRRRVLQTVGLQISLKNCDPQKDRRSGHRQAEAHSCPTSSTCDLGDQQPCAEATAVHPPPPPRPHRDMRRRRKNSKRIRSWPRSVLSFGLGVSGQADPMSPGPRPGSAPVLADPQRERGGRNAEVTADEEDACLAVAVAT</sequence>
<gene>
    <name evidence="2" type="ORF">QTO34_014846</name>
</gene>
<feature type="compositionally biased region" description="Basic residues" evidence="1">
    <location>
        <begin position="87"/>
        <end position="101"/>
    </location>
</feature>
<protein>
    <submittedName>
        <fullName evidence="2">Uncharacterized protein</fullName>
    </submittedName>
</protein>
<dbReference type="Proteomes" id="UP001177744">
    <property type="component" value="Unassembled WGS sequence"/>
</dbReference>
<evidence type="ECO:0000256" key="1">
    <source>
        <dbReference type="SAM" id="MobiDB-lite"/>
    </source>
</evidence>
<feature type="region of interest" description="Disordered" evidence="1">
    <location>
        <begin position="1"/>
        <end position="148"/>
    </location>
</feature>
<organism evidence="2 3">
    <name type="scientific">Cnephaeus nilssonii</name>
    <name type="common">Northern bat</name>
    <name type="synonym">Eptesicus nilssonii</name>
    <dbReference type="NCBI Taxonomy" id="3371016"/>
    <lineage>
        <taxon>Eukaryota</taxon>
        <taxon>Metazoa</taxon>
        <taxon>Chordata</taxon>
        <taxon>Craniata</taxon>
        <taxon>Vertebrata</taxon>
        <taxon>Euteleostomi</taxon>
        <taxon>Mammalia</taxon>
        <taxon>Eutheria</taxon>
        <taxon>Laurasiatheria</taxon>
        <taxon>Chiroptera</taxon>
        <taxon>Yangochiroptera</taxon>
        <taxon>Vespertilionidae</taxon>
        <taxon>Cnephaeus</taxon>
    </lineage>
</organism>
<dbReference type="AlphaFoldDB" id="A0AA40LSA6"/>
<feature type="compositionally biased region" description="Basic and acidic residues" evidence="1">
    <location>
        <begin position="1"/>
        <end position="19"/>
    </location>
</feature>